<dbReference type="RefSeq" id="WP_317490686.1">
    <property type="nucleotide sequence ID" value="NZ_CP136051.1"/>
</dbReference>
<dbReference type="EMBL" id="CP136051">
    <property type="protein sequence ID" value="WOK08039.1"/>
    <property type="molecule type" value="Genomic_DNA"/>
</dbReference>
<keyword evidence="3" id="KW-0479">Metal-binding</keyword>
<dbReference type="Proteomes" id="UP001302349">
    <property type="component" value="Chromosome"/>
</dbReference>
<dbReference type="Pfam" id="PF13242">
    <property type="entry name" value="Hydrolase_like"/>
    <property type="match status" value="1"/>
</dbReference>
<dbReference type="InterPro" id="IPR023214">
    <property type="entry name" value="HAD_sf"/>
</dbReference>
<dbReference type="InterPro" id="IPR004446">
    <property type="entry name" value="Heptose_bisP_phosphatase"/>
</dbReference>
<dbReference type="PANTHER" id="PTHR42891">
    <property type="entry name" value="D-GLYCERO-BETA-D-MANNO-HEPTOSE-1,7-BISPHOSPHATE 7-PHOSPHATASE"/>
    <property type="match status" value="1"/>
</dbReference>
<dbReference type="NCBIfam" id="TIGR01662">
    <property type="entry name" value="HAD-SF-IIIA"/>
    <property type="match status" value="1"/>
</dbReference>
<dbReference type="NCBIfam" id="TIGR01656">
    <property type="entry name" value="Histidinol-ppas"/>
    <property type="match status" value="1"/>
</dbReference>
<dbReference type="GO" id="GO:0016787">
    <property type="term" value="F:hydrolase activity"/>
    <property type="evidence" value="ECO:0007669"/>
    <property type="project" value="UniProtKB-KW"/>
</dbReference>
<evidence type="ECO:0000256" key="5">
    <source>
        <dbReference type="ARBA" id="ARBA00023277"/>
    </source>
</evidence>
<comment type="similarity">
    <text evidence="7">Belongs to the gmhB family.</text>
</comment>
<evidence type="ECO:0000256" key="1">
    <source>
        <dbReference type="ARBA" id="ARBA00004496"/>
    </source>
</evidence>
<evidence type="ECO:0000313" key="9">
    <source>
        <dbReference type="Proteomes" id="UP001302349"/>
    </source>
</evidence>
<keyword evidence="5 7" id="KW-0119">Carbohydrate metabolism</keyword>
<sequence>MNKAIFLDRDGVINVERGEYTFRPEDFTIEKGVKEALEILKEKGYTTVVITNQAGIAKAIYTKEDVEACHAKMHEQLPGLIDDVFYAPYYPPLSESLGRKPGSLLFERALALYHVDPQQSWMVGDNDRDLVPARKLGMHTIGIGVAEKFPSADACVSSLLEAVTNVIMK</sequence>
<accession>A0ABZ0IV69</accession>
<evidence type="ECO:0000256" key="4">
    <source>
        <dbReference type="ARBA" id="ARBA00022801"/>
    </source>
</evidence>
<comment type="subcellular location">
    <subcellularLocation>
        <location evidence="1 7">Cytoplasm</location>
    </subcellularLocation>
</comment>
<keyword evidence="9" id="KW-1185">Reference proteome</keyword>
<name>A0ABZ0IV69_9BACT</name>
<evidence type="ECO:0000256" key="3">
    <source>
        <dbReference type="ARBA" id="ARBA00022723"/>
    </source>
</evidence>
<organism evidence="8 9">
    <name type="scientific">Imperialibacter roseus</name>
    <dbReference type="NCBI Taxonomy" id="1324217"/>
    <lineage>
        <taxon>Bacteria</taxon>
        <taxon>Pseudomonadati</taxon>
        <taxon>Bacteroidota</taxon>
        <taxon>Cytophagia</taxon>
        <taxon>Cytophagales</taxon>
        <taxon>Flammeovirgaceae</taxon>
        <taxon>Imperialibacter</taxon>
    </lineage>
</organism>
<dbReference type="PIRSF" id="PIRSF004682">
    <property type="entry name" value="GmhB"/>
    <property type="match status" value="1"/>
</dbReference>
<protein>
    <recommendedName>
        <fullName evidence="6 7">D,D-heptose 1,7-bisphosphate phosphatase</fullName>
        <ecNumber evidence="7">3.1.3.-</ecNumber>
    </recommendedName>
</protein>
<dbReference type="PANTHER" id="PTHR42891:SF1">
    <property type="entry name" value="D-GLYCERO-BETA-D-MANNO-HEPTOSE-1,7-BISPHOSPHATE 7-PHOSPHATASE"/>
    <property type="match status" value="1"/>
</dbReference>
<dbReference type="InterPro" id="IPR036412">
    <property type="entry name" value="HAD-like_sf"/>
</dbReference>
<evidence type="ECO:0000256" key="2">
    <source>
        <dbReference type="ARBA" id="ARBA00022490"/>
    </source>
</evidence>
<proteinExistence type="inferred from homology"/>
<evidence type="ECO:0000256" key="6">
    <source>
        <dbReference type="ARBA" id="ARBA00031828"/>
    </source>
</evidence>
<reference evidence="8 9" key="1">
    <citation type="journal article" date="2023" name="Microbiol. Resour. Announc.">
        <title>Complete Genome Sequence of Imperialibacter roseus strain P4T.</title>
        <authorList>
            <person name="Tizabi D.R."/>
            <person name="Bachvaroff T."/>
            <person name="Hill R.T."/>
        </authorList>
    </citation>
    <scope>NUCLEOTIDE SEQUENCE [LARGE SCALE GENOMIC DNA]</scope>
    <source>
        <strain evidence="8 9">P4T</strain>
    </source>
</reference>
<keyword evidence="2 7" id="KW-0963">Cytoplasm</keyword>
<dbReference type="EC" id="3.1.3.-" evidence="7"/>
<dbReference type="Gene3D" id="3.40.50.1000">
    <property type="entry name" value="HAD superfamily/HAD-like"/>
    <property type="match status" value="1"/>
</dbReference>
<evidence type="ECO:0000313" key="8">
    <source>
        <dbReference type="EMBL" id="WOK08039.1"/>
    </source>
</evidence>
<gene>
    <name evidence="8" type="ORF">RT717_05260</name>
</gene>
<evidence type="ECO:0000256" key="7">
    <source>
        <dbReference type="PIRNR" id="PIRNR004682"/>
    </source>
</evidence>
<dbReference type="InterPro" id="IPR006549">
    <property type="entry name" value="HAD-SF_hydro_IIIA"/>
</dbReference>
<keyword evidence="4 7" id="KW-0378">Hydrolase</keyword>
<dbReference type="InterPro" id="IPR006543">
    <property type="entry name" value="Histidinol-phos"/>
</dbReference>
<dbReference type="SUPFAM" id="SSF56784">
    <property type="entry name" value="HAD-like"/>
    <property type="match status" value="1"/>
</dbReference>